<dbReference type="InterPro" id="IPR036451">
    <property type="entry name" value="CblAdoTrfase-like_sf"/>
</dbReference>
<evidence type="ECO:0000313" key="6">
    <source>
        <dbReference type="EMBL" id="HIR62144.1"/>
    </source>
</evidence>
<dbReference type="GO" id="GO:0005524">
    <property type="term" value="F:ATP binding"/>
    <property type="evidence" value="ECO:0007669"/>
    <property type="project" value="UniProtKB-UniRule"/>
</dbReference>
<dbReference type="Proteomes" id="UP000886744">
    <property type="component" value="Unassembled WGS sequence"/>
</dbReference>
<reference evidence="6" key="2">
    <citation type="journal article" date="2021" name="PeerJ">
        <title>Extensive microbial diversity within the chicken gut microbiome revealed by metagenomics and culture.</title>
        <authorList>
            <person name="Gilroy R."/>
            <person name="Ravi A."/>
            <person name="Getino M."/>
            <person name="Pursley I."/>
            <person name="Horton D.L."/>
            <person name="Alikhan N.F."/>
            <person name="Baker D."/>
            <person name="Gharbi K."/>
            <person name="Hall N."/>
            <person name="Watson M."/>
            <person name="Adriaenssens E.M."/>
            <person name="Foster-Nyarko E."/>
            <person name="Jarju S."/>
            <person name="Secka A."/>
            <person name="Antonio M."/>
            <person name="Oren A."/>
            <person name="Chaudhuri R.R."/>
            <person name="La Ragione R."/>
            <person name="Hildebrand F."/>
            <person name="Pallen M.J."/>
        </authorList>
    </citation>
    <scope>NUCLEOTIDE SEQUENCE</scope>
    <source>
        <strain evidence="6">ChiHjej13B12-12457</strain>
    </source>
</reference>
<name>A0A9D1DZQ9_9BACT</name>
<dbReference type="EC" id="2.5.1.17" evidence="4"/>
<evidence type="ECO:0000256" key="4">
    <source>
        <dbReference type="RuleBase" id="RU366026"/>
    </source>
</evidence>
<feature type="domain" description="Cobalamin adenosyltransferase-like" evidence="5">
    <location>
        <begin position="3"/>
        <end position="162"/>
    </location>
</feature>
<sequence length="176" mass="19672">MKIYTKTGDSGETSLVGGKRVSKASLRVCAYGDMDELISYIGLLRCEIPQSDAFLRRVQAVLMTGSAHIASEVENPRLTPFPYEEIRTLEEEIDRLSALMPPMKSFVLPAGPAAAAHCHIARCVCRRSERSCVALGDHRPDVQDVIRYLNRLSDLLFTLGRYQCHAGNIPEDFWTE</sequence>
<dbReference type="InterPro" id="IPR029499">
    <property type="entry name" value="PduO-typ"/>
</dbReference>
<organism evidence="6 7">
    <name type="scientific">Candidatus Coprenecus avistercoris</name>
    <dbReference type="NCBI Taxonomy" id="2840730"/>
    <lineage>
        <taxon>Bacteria</taxon>
        <taxon>Pseudomonadati</taxon>
        <taxon>Bacteroidota</taxon>
        <taxon>Bacteroidia</taxon>
        <taxon>Bacteroidales</taxon>
        <taxon>Rikenellaceae</taxon>
        <taxon>Rikenellaceae incertae sedis</taxon>
        <taxon>Candidatus Coprenecus</taxon>
    </lineage>
</organism>
<comment type="pathway">
    <text evidence="4">Cofactor biosynthesis; adenosylcobalamin biosynthesis; adenosylcobalamin from cob(II)yrinate a,c-diamide: step 2/7.</text>
</comment>
<evidence type="ECO:0000256" key="1">
    <source>
        <dbReference type="ARBA" id="ARBA00022679"/>
    </source>
</evidence>
<evidence type="ECO:0000259" key="5">
    <source>
        <dbReference type="Pfam" id="PF01923"/>
    </source>
</evidence>
<keyword evidence="4" id="KW-0169">Cobalamin biosynthesis</keyword>
<comment type="caution">
    <text evidence="6">The sequence shown here is derived from an EMBL/GenBank/DDBJ whole genome shotgun (WGS) entry which is preliminary data.</text>
</comment>
<dbReference type="GO" id="GO:0008817">
    <property type="term" value="F:corrinoid adenosyltransferase activity"/>
    <property type="evidence" value="ECO:0007669"/>
    <property type="project" value="UniProtKB-UniRule"/>
</dbReference>
<evidence type="ECO:0000256" key="2">
    <source>
        <dbReference type="ARBA" id="ARBA00022741"/>
    </source>
</evidence>
<dbReference type="PANTHER" id="PTHR12213">
    <property type="entry name" value="CORRINOID ADENOSYLTRANSFERASE"/>
    <property type="match status" value="1"/>
</dbReference>
<dbReference type="NCBIfam" id="TIGR00636">
    <property type="entry name" value="PduO_Nterm"/>
    <property type="match status" value="1"/>
</dbReference>
<proteinExistence type="inferred from homology"/>
<keyword evidence="1 4" id="KW-0808">Transferase</keyword>
<evidence type="ECO:0000256" key="3">
    <source>
        <dbReference type="ARBA" id="ARBA00022840"/>
    </source>
</evidence>
<dbReference type="SUPFAM" id="SSF89028">
    <property type="entry name" value="Cobalamin adenosyltransferase-like"/>
    <property type="match status" value="1"/>
</dbReference>
<reference evidence="6" key="1">
    <citation type="submission" date="2020-10" db="EMBL/GenBank/DDBJ databases">
        <authorList>
            <person name="Gilroy R."/>
        </authorList>
    </citation>
    <scope>NUCLEOTIDE SEQUENCE</scope>
    <source>
        <strain evidence="6">ChiHjej13B12-12457</strain>
    </source>
</reference>
<dbReference type="Pfam" id="PF01923">
    <property type="entry name" value="Cob_adeno_trans"/>
    <property type="match status" value="1"/>
</dbReference>
<dbReference type="AlphaFoldDB" id="A0A9D1DZQ9"/>
<dbReference type="Gene3D" id="1.20.1200.10">
    <property type="entry name" value="Cobalamin adenosyltransferase-like"/>
    <property type="match status" value="1"/>
</dbReference>
<dbReference type="InterPro" id="IPR016030">
    <property type="entry name" value="CblAdoTrfase-like"/>
</dbReference>
<dbReference type="GO" id="GO:0009236">
    <property type="term" value="P:cobalamin biosynthetic process"/>
    <property type="evidence" value="ECO:0007669"/>
    <property type="project" value="UniProtKB-UniRule"/>
</dbReference>
<evidence type="ECO:0000313" key="7">
    <source>
        <dbReference type="Proteomes" id="UP000886744"/>
    </source>
</evidence>
<comment type="catalytic activity">
    <reaction evidence="4">
        <text>2 cob(II)alamin + reduced [electron-transfer flavoprotein] + 2 ATP = 2 adenosylcob(III)alamin + 2 triphosphate + oxidized [electron-transfer flavoprotein] + 3 H(+)</text>
        <dbReference type="Rhea" id="RHEA:28671"/>
        <dbReference type="Rhea" id="RHEA-COMP:10685"/>
        <dbReference type="Rhea" id="RHEA-COMP:10686"/>
        <dbReference type="ChEBI" id="CHEBI:15378"/>
        <dbReference type="ChEBI" id="CHEBI:16304"/>
        <dbReference type="ChEBI" id="CHEBI:18036"/>
        <dbReference type="ChEBI" id="CHEBI:18408"/>
        <dbReference type="ChEBI" id="CHEBI:30616"/>
        <dbReference type="ChEBI" id="CHEBI:57692"/>
        <dbReference type="ChEBI" id="CHEBI:58307"/>
        <dbReference type="EC" id="2.5.1.17"/>
    </reaction>
</comment>
<protein>
    <recommendedName>
        <fullName evidence="4">Corrinoid adenosyltransferase</fullName>
        <ecNumber evidence="4">2.5.1.17</ecNumber>
    </recommendedName>
    <alternativeName>
        <fullName evidence="4">Cob(II)alamin adenosyltransferase</fullName>
    </alternativeName>
    <alternativeName>
        <fullName evidence="4">Cob(II)yrinic acid a,c-diamide adenosyltransferase</fullName>
    </alternativeName>
    <alternativeName>
        <fullName evidence="4">Cobinamide/cobalamin adenosyltransferase</fullName>
    </alternativeName>
</protein>
<accession>A0A9D1DZQ9</accession>
<gene>
    <name evidence="6" type="ORF">IAC94_01300</name>
</gene>
<comment type="catalytic activity">
    <reaction evidence="4">
        <text>2 cob(II)yrinate a,c diamide + reduced [electron-transfer flavoprotein] + 2 ATP = 2 adenosylcob(III)yrinate a,c-diamide + 2 triphosphate + oxidized [electron-transfer flavoprotein] + 3 H(+)</text>
        <dbReference type="Rhea" id="RHEA:11528"/>
        <dbReference type="Rhea" id="RHEA-COMP:10685"/>
        <dbReference type="Rhea" id="RHEA-COMP:10686"/>
        <dbReference type="ChEBI" id="CHEBI:15378"/>
        <dbReference type="ChEBI" id="CHEBI:18036"/>
        <dbReference type="ChEBI" id="CHEBI:30616"/>
        <dbReference type="ChEBI" id="CHEBI:57692"/>
        <dbReference type="ChEBI" id="CHEBI:58307"/>
        <dbReference type="ChEBI" id="CHEBI:58503"/>
        <dbReference type="ChEBI" id="CHEBI:58537"/>
        <dbReference type="EC" id="2.5.1.17"/>
    </reaction>
</comment>
<comment type="similarity">
    <text evidence="4">Belongs to the Cob(I)alamin adenosyltransferase family.</text>
</comment>
<dbReference type="PANTHER" id="PTHR12213:SF0">
    <property type="entry name" value="CORRINOID ADENOSYLTRANSFERASE MMAB"/>
    <property type="match status" value="1"/>
</dbReference>
<keyword evidence="2 4" id="KW-0547">Nucleotide-binding</keyword>
<dbReference type="EMBL" id="DVHI01000020">
    <property type="protein sequence ID" value="HIR62144.1"/>
    <property type="molecule type" value="Genomic_DNA"/>
</dbReference>
<keyword evidence="3 4" id="KW-0067">ATP-binding</keyword>